<evidence type="ECO:0000313" key="1">
    <source>
        <dbReference type="EMBL" id="CAG8830234.1"/>
    </source>
</evidence>
<feature type="non-terminal residue" evidence="1">
    <location>
        <position position="1"/>
    </location>
</feature>
<protein>
    <submittedName>
        <fullName evidence="1">4427_t:CDS:1</fullName>
    </submittedName>
</protein>
<name>A0ACA9S741_9GLOM</name>
<dbReference type="Proteomes" id="UP000789920">
    <property type="component" value="Unassembled WGS sequence"/>
</dbReference>
<comment type="caution">
    <text evidence="1">The sequence shown here is derived from an EMBL/GenBank/DDBJ whole genome shotgun (WGS) entry which is preliminary data.</text>
</comment>
<sequence length="43" mass="4863">TISRSTWGIEKSSKVVANRINNLARSVLLYVDELIEIEKIESS</sequence>
<organism evidence="1 2">
    <name type="scientific">Racocetra persica</name>
    <dbReference type="NCBI Taxonomy" id="160502"/>
    <lineage>
        <taxon>Eukaryota</taxon>
        <taxon>Fungi</taxon>
        <taxon>Fungi incertae sedis</taxon>
        <taxon>Mucoromycota</taxon>
        <taxon>Glomeromycotina</taxon>
        <taxon>Glomeromycetes</taxon>
        <taxon>Diversisporales</taxon>
        <taxon>Gigasporaceae</taxon>
        <taxon>Racocetra</taxon>
    </lineage>
</organism>
<keyword evidence="2" id="KW-1185">Reference proteome</keyword>
<dbReference type="EMBL" id="CAJVQC010098771">
    <property type="protein sequence ID" value="CAG8830234.1"/>
    <property type="molecule type" value="Genomic_DNA"/>
</dbReference>
<reference evidence="1" key="1">
    <citation type="submission" date="2021-06" db="EMBL/GenBank/DDBJ databases">
        <authorList>
            <person name="Kallberg Y."/>
            <person name="Tangrot J."/>
            <person name="Rosling A."/>
        </authorList>
    </citation>
    <scope>NUCLEOTIDE SEQUENCE</scope>
    <source>
        <strain evidence="1">MA461A</strain>
    </source>
</reference>
<evidence type="ECO:0000313" key="2">
    <source>
        <dbReference type="Proteomes" id="UP000789920"/>
    </source>
</evidence>
<gene>
    <name evidence="1" type="ORF">RPERSI_LOCUS27739</name>
</gene>
<feature type="non-terminal residue" evidence="1">
    <location>
        <position position="43"/>
    </location>
</feature>
<proteinExistence type="predicted"/>
<accession>A0ACA9S741</accession>